<dbReference type="RefSeq" id="WP_244681203.1">
    <property type="nucleotide sequence ID" value="NZ_JALIRM010000004.1"/>
</dbReference>
<dbReference type="EMBL" id="JAUSUO010000011">
    <property type="protein sequence ID" value="MDQ0344822.1"/>
    <property type="molecule type" value="Genomic_DNA"/>
</dbReference>
<accession>A0ABU0D8R8</accession>
<reference evidence="1 2" key="1">
    <citation type="submission" date="2023-07" db="EMBL/GenBank/DDBJ databases">
        <title>Genomic Encyclopedia of Type Strains, Phase IV (KMG-IV): sequencing the most valuable type-strain genomes for metagenomic binning, comparative biology and taxonomic classification.</title>
        <authorList>
            <person name="Goeker M."/>
        </authorList>
    </citation>
    <scope>NUCLEOTIDE SEQUENCE [LARGE SCALE GENOMIC DNA]</scope>
    <source>
        <strain evidence="1 2">DSM 27848</strain>
    </source>
</reference>
<keyword evidence="2" id="KW-1185">Reference proteome</keyword>
<evidence type="ECO:0000313" key="2">
    <source>
        <dbReference type="Proteomes" id="UP001232343"/>
    </source>
</evidence>
<proteinExistence type="predicted"/>
<organism evidence="1 2">
    <name type="scientific">Lederbergia wuyishanensis</name>
    <dbReference type="NCBI Taxonomy" id="1347903"/>
    <lineage>
        <taxon>Bacteria</taxon>
        <taxon>Bacillati</taxon>
        <taxon>Bacillota</taxon>
        <taxon>Bacilli</taxon>
        <taxon>Bacillales</taxon>
        <taxon>Bacillaceae</taxon>
        <taxon>Lederbergia</taxon>
    </lineage>
</organism>
<evidence type="ECO:0000313" key="1">
    <source>
        <dbReference type="EMBL" id="MDQ0344822.1"/>
    </source>
</evidence>
<name>A0ABU0D8R8_9BACI</name>
<gene>
    <name evidence="1" type="ORF">J2S14_003666</name>
</gene>
<sequence>MNVQIPQIRIESQFAKNGMETVPARQSIQQPDANLHIEQPLADMKMRTIPGRLTIDQSKAWEDMDIKGIFQRVKENAERGKQKLLEGISRVAREGDEMLDIHSGRDVLVEQAKQKANPPPIDTNITWVPSPFSVKIHYEPGKTNIQFQPRKPVIDANVRKPIISYTPGDVNIYMRQQNSLKIDFVK</sequence>
<dbReference type="Proteomes" id="UP001232343">
    <property type="component" value="Unassembled WGS sequence"/>
</dbReference>
<evidence type="ECO:0008006" key="3">
    <source>
        <dbReference type="Google" id="ProtNLM"/>
    </source>
</evidence>
<dbReference type="InterPro" id="IPR045527">
    <property type="entry name" value="DUF6470"/>
</dbReference>
<dbReference type="Pfam" id="PF20074">
    <property type="entry name" value="DUF6470"/>
    <property type="match status" value="1"/>
</dbReference>
<protein>
    <recommendedName>
        <fullName evidence="3">YviE</fullName>
    </recommendedName>
</protein>
<comment type="caution">
    <text evidence="1">The sequence shown here is derived from an EMBL/GenBank/DDBJ whole genome shotgun (WGS) entry which is preliminary data.</text>
</comment>